<name>A0A6C0LJX6_9ZZZZ</name>
<dbReference type="EMBL" id="MN740525">
    <property type="protein sequence ID" value="QHU31229.1"/>
    <property type="molecule type" value="Genomic_DNA"/>
</dbReference>
<accession>A0A6C0LJX6</accession>
<reference evidence="1" key="1">
    <citation type="journal article" date="2020" name="Nature">
        <title>Giant virus diversity and host interactions through global metagenomics.</title>
        <authorList>
            <person name="Schulz F."/>
            <person name="Roux S."/>
            <person name="Paez-Espino D."/>
            <person name="Jungbluth S."/>
            <person name="Walsh D.A."/>
            <person name="Denef V.J."/>
            <person name="McMahon K.D."/>
            <person name="Konstantinidis K.T."/>
            <person name="Eloe-Fadrosh E.A."/>
            <person name="Kyrpides N.C."/>
            <person name="Woyke T."/>
        </authorList>
    </citation>
    <scope>NUCLEOTIDE SEQUENCE</scope>
    <source>
        <strain evidence="1">GVMAG-M-3300027963-21</strain>
    </source>
</reference>
<sequence>MNASIASSKKNAYHIFTNVEFSGVVDITHLGFDYIYDYHLFIRYGDKVYMEVKGIGDVVISLSELQKNEDWKYWKYYYDLSIMLTDDKHLVVNELRFSSEYCDYILYDTARYWWIDTSYIVGDMKSKKLRRYGDKGVRDTYDKTAYYKINPYDLENMDYTSLEDLEVFRANYMSSSIVEEFEMKCVAYDNLVSDRQIKEAE</sequence>
<proteinExistence type="predicted"/>
<dbReference type="AlphaFoldDB" id="A0A6C0LJX6"/>
<organism evidence="1">
    <name type="scientific">viral metagenome</name>
    <dbReference type="NCBI Taxonomy" id="1070528"/>
    <lineage>
        <taxon>unclassified sequences</taxon>
        <taxon>metagenomes</taxon>
        <taxon>organismal metagenomes</taxon>
    </lineage>
</organism>
<protein>
    <submittedName>
        <fullName evidence="1">Uncharacterized protein</fullName>
    </submittedName>
</protein>
<evidence type="ECO:0000313" key="1">
    <source>
        <dbReference type="EMBL" id="QHU31229.1"/>
    </source>
</evidence>